<evidence type="ECO:0000313" key="2">
    <source>
        <dbReference type="EMBL" id="SFE51913.1"/>
    </source>
</evidence>
<feature type="compositionally biased region" description="Acidic residues" evidence="1">
    <location>
        <begin position="10"/>
        <end position="21"/>
    </location>
</feature>
<organism evidence="2 3">
    <name type="scientific">Alteribacillus iranensis</name>
    <dbReference type="NCBI Taxonomy" id="930128"/>
    <lineage>
        <taxon>Bacteria</taxon>
        <taxon>Bacillati</taxon>
        <taxon>Bacillota</taxon>
        <taxon>Bacilli</taxon>
        <taxon>Bacillales</taxon>
        <taxon>Bacillaceae</taxon>
        <taxon>Alteribacillus</taxon>
    </lineage>
</organism>
<gene>
    <name evidence="2" type="ORF">SAMN05192532_102123</name>
</gene>
<dbReference type="Proteomes" id="UP000199516">
    <property type="component" value="Unassembled WGS sequence"/>
</dbReference>
<sequence>MTEKKTEDTMVGEEAEQEEESLGATTDDNSTRRPDNDHVPIIPRNFSDYDEAGAIKIPADTKKMLVTWNSK</sequence>
<name>A0A1I2B9B9_9BACI</name>
<protein>
    <submittedName>
        <fullName evidence="2">Uncharacterized protein</fullName>
    </submittedName>
</protein>
<dbReference type="RefSeq" id="WP_091658237.1">
    <property type="nucleotide sequence ID" value="NZ_FONT01000002.1"/>
</dbReference>
<evidence type="ECO:0000313" key="3">
    <source>
        <dbReference type="Proteomes" id="UP000199516"/>
    </source>
</evidence>
<keyword evidence="3" id="KW-1185">Reference proteome</keyword>
<feature type="region of interest" description="Disordered" evidence="1">
    <location>
        <begin position="1"/>
        <end position="45"/>
    </location>
</feature>
<dbReference type="AlphaFoldDB" id="A0A1I2B9B9"/>
<evidence type="ECO:0000256" key="1">
    <source>
        <dbReference type="SAM" id="MobiDB-lite"/>
    </source>
</evidence>
<dbReference type="EMBL" id="FONT01000002">
    <property type="protein sequence ID" value="SFE51913.1"/>
    <property type="molecule type" value="Genomic_DNA"/>
</dbReference>
<reference evidence="2 3" key="1">
    <citation type="submission" date="2016-10" db="EMBL/GenBank/DDBJ databases">
        <authorList>
            <person name="de Groot N.N."/>
        </authorList>
    </citation>
    <scope>NUCLEOTIDE SEQUENCE [LARGE SCALE GENOMIC DNA]</scope>
    <source>
        <strain evidence="2 3">DSM 23995</strain>
    </source>
</reference>
<proteinExistence type="predicted"/>
<feature type="compositionally biased region" description="Basic and acidic residues" evidence="1">
    <location>
        <begin position="29"/>
        <end position="38"/>
    </location>
</feature>
<accession>A0A1I2B9B9</accession>